<sequence>MEFIKVLDVQSLGFLGEYLEQGALKFSKRTTPKELTTRGDAVPLHRPATVYLLITNHSSFP</sequence>
<comment type="caution">
    <text evidence="1">The sequence shown here is derived from an EMBL/GenBank/DDBJ whole genome shotgun (WGS) entry which is preliminary data.</text>
</comment>
<organism evidence="1 2">
    <name type="scientific">Xylella taiwanensis</name>
    <dbReference type="NCBI Taxonomy" id="1444770"/>
    <lineage>
        <taxon>Bacteria</taxon>
        <taxon>Pseudomonadati</taxon>
        <taxon>Pseudomonadota</taxon>
        <taxon>Gammaproteobacteria</taxon>
        <taxon>Lysobacterales</taxon>
        <taxon>Lysobacteraceae</taxon>
        <taxon>Xylella</taxon>
    </lineage>
</organism>
<name>Z9JJR1_9GAMM</name>
<dbReference type="KEGG" id="xtw:AB672_05785"/>
<proteinExistence type="predicted"/>
<dbReference type="EMBL" id="JDSQ01000011">
    <property type="protein sequence ID" value="EWS78046.1"/>
    <property type="molecule type" value="Genomic_DNA"/>
</dbReference>
<evidence type="ECO:0000313" key="2">
    <source>
        <dbReference type="Proteomes" id="UP000020406"/>
    </source>
</evidence>
<gene>
    <name evidence="1" type="ORF">AF72_07615</name>
</gene>
<dbReference type="AlphaFoldDB" id="Z9JJR1"/>
<dbReference type="Proteomes" id="UP000020406">
    <property type="component" value="Unassembled WGS sequence"/>
</dbReference>
<reference evidence="1 2" key="1">
    <citation type="journal article" date="2014" name="Genome Announc.">
        <title>Draft Genome Sequence of Xylella fastidiosa Pear Leaf Scorch Strain in Taiwan.</title>
        <authorList>
            <person name="Su C.C."/>
            <person name="Deng W.L."/>
            <person name="Jan F.J."/>
            <person name="Chang C.J."/>
            <person name="Huang H."/>
            <person name="Chen J."/>
        </authorList>
    </citation>
    <scope>NUCLEOTIDE SEQUENCE [LARGE SCALE GENOMIC DNA]</scope>
    <source>
        <strain evidence="1 2">PLS229</strain>
    </source>
</reference>
<accession>Z9JJR1</accession>
<evidence type="ECO:0000313" key="1">
    <source>
        <dbReference type="EMBL" id="EWS78046.1"/>
    </source>
</evidence>
<protein>
    <submittedName>
        <fullName evidence="1">Uncharacterized protein</fullName>
    </submittedName>
</protein>